<dbReference type="Gramene" id="KFK31490">
    <property type="protein sequence ID" value="KFK31490"/>
    <property type="gene ID" value="AALP_AA6G119000"/>
</dbReference>
<evidence type="ECO:0000313" key="2">
    <source>
        <dbReference type="EMBL" id="KFK31490.1"/>
    </source>
</evidence>
<organism evidence="2 3">
    <name type="scientific">Arabis alpina</name>
    <name type="common">Alpine rock-cress</name>
    <dbReference type="NCBI Taxonomy" id="50452"/>
    <lineage>
        <taxon>Eukaryota</taxon>
        <taxon>Viridiplantae</taxon>
        <taxon>Streptophyta</taxon>
        <taxon>Embryophyta</taxon>
        <taxon>Tracheophyta</taxon>
        <taxon>Spermatophyta</taxon>
        <taxon>Magnoliopsida</taxon>
        <taxon>eudicotyledons</taxon>
        <taxon>Gunneridae</taxon>
        <taxon>Pentapetalae</taxon>
        <taxon>rosids</taxon>
        <taxon>malvids</taxon>
        <taxon>Brassicales</taxon>
        <taxon>Brassicaceae</taxon>
        <taxon>Arabideae</taxon>
        <taxon>Arabis</taxon>
    </lineage>
</organism>
<evidence type="ECO:0000256" key="1">
    <source>
        <dbReference type="SAM" id="SignalP"/>
    </source>
</evidence>
<keyword evidence="1" id="KW-0732">Signal</keyword>
<feature type="chain" id="PRO_5001822299" evidence="1">
    <location>
        <begin position="21"/>
        <end position="127"/>
    </location>
</feature>
<dbReference type="EMBL" id="CM002874">
    <property type="protein sequence ID" value="KFK31490.1"/>
    <property type="molecule type" value="Genomic_DNA"/>
</dbReference>
<feature type="signal peptide" evidence="1">
    <location>
        <begin position="1"/>
        <end position="20"/>
    </location>
</feature>
<accession>A0A087GNN8</accession>
<reference evidence="3" key="1">
    <citation type="journal article" date="2015" name="Nat. Plants">
        <title>Genome expansion of Arabis alpina linked with retrotransposition and reduced symmetric DNA methylation.</title>
        <authorList>
            <person name="Willing E.M."/>
            <person name="Rawat V."/>
            <person name="Mandakova T."/>
            <person name="Maumus F."/>
            <person name="James G.V."/>
            <person name="Nordstroem K.J."/>
            <person name="Becker C."/>
            <person name="Warthmann N."/>
            <person name="Chica C."/>
            <person name="Szarzynska B."/>
            <person name="Zytnicki M."/>
            <person name="Albani M.C."/>
            <person name="Kiefer C."/>
            <person name="Bergonzi S."/>
            <person name="Castaings L."/>
            <person name="Mateos J.L."/>
            <person name="Berns M.C."/>
            <person name="Bujdoso N."/>
            <person name="Piofczyk T."/>
            <person name="de Lorenzo L."/>
            <person name="Barrero-Sicilia C."/>
            <person name="Mateos I."/>
            <person name="Piednoel M."/>
            <person name="Hagmann J."/>
            <person name="Chen-Min-Tao R."/>
            <person name="Iglesias-Fernandez R."/>
            <person name="Schuster S.C."/>
            <person name="Alonso-Blanco C."/>
            <person name="Roudier F."/>
            <person name="Carbonero P."/>
            <person name="Paz-Ares J."/>
            <person name="Davis S.J."/>
            <person name="Pecinka A."/>
            <person name="Quesneville H."/>
            <person name="Colot V."/>
            <person name="Lysak M.A."/>
            <person name="Weigel D."/>
            <person name="Coupland G."/>
            <person name="Schneeberger K."/>
        </authorList>
    </citation>
    <scope>NUCLEOTIDE SEQUENCE [LARGE SCALE GENOMIC DNA]</scope>
    <source>
        <strain evidence="3">cv. Pajares</strain>
    </source>
</reference>
<protein>
    <submittedName>
        <fullName evidence="2">Uncharacterized protein</fullName>
    </submittedName>
</protein>
<name>A0A087GNN8_ARAAL</name>
<dbReference type="AlphaFoldDB" id="A0A087GNN8"/>
<keyword evidence="3" id="KW-1185">Reference proteome</keyword>
<gene>
    <name evidence="2" type="ordered locus">AALP_Aa6g119000</name>
</gene>
<evidence type="ECO:0000313" key="3">
    <source>
        <dbReference type="Proteomes" id="UP000029120"/>
    </source>
</evidence>
<dbReference type="OrthoDB" id="1077554at2759"/>
<sequence>MNHFIVFVLVIGTHFGLNDAAYCNKSSIEVQNKLSPGRILKASGVGSSRELKFNERYIFNLTLERSYYKRELVIIWLYQGQYMYKLKIQPRDVPPCDDLWVGKDDGVYTVIAKTKKLTKIGVWITKR</sequence>
<proteinExistence type="predicted"/>
<dbReference type="Proteomes" id="UP000029120">
    <property type="component" value="Chromosome 6"/>
</dbReference>